<dbReference type="RefSeq" id="XP_011125808.1">
    <property type="nucleotide sequence ID" value="XM_011127506.1"/>
</dbReference>
<dbReference type="OrthoDB" id="10320224at2759"/>
<dbReference type="InterPro" id="IPR013087">
    <property type="entry name" value="Znf_C2H2_type"/>
</dbReference>
<organism evidence="4 5">
    <name type="scientific">Arthrobotrys oligospora (strain ATCC 24927 / CBS 115.81 / DSM 1491)</name>
    <name type="common">Nematode-trapping fungus</name>
    <name type="synonym">Didymozoophaga oligospora</name>
    <dbReference type="NCBI Taxonomy" id="756982"/>
    <lineage>
        <taxon>Eukaryota</taxon>
        <taxon>Fungi</taxon>
        <taxon>Dikarya</taxon>
        <taxon>Ascomycota</taxon>
        <taxon>Pezizomycotina</taxon>
        <taxon>Orbiliomycetes</taxon>
        <taxon>Orbiliales</taxon>
        <taxon>Orbiliaceae</taxon>
        <taxon>Orbilia</taxon>
        <taxon>Orbilia oligospora</taxon>
    </lineage>
</organism>
<evidence type="ECO:0000256" key="2">
    <source>
        <dbReference type="SAM" id="MobiDB-lite"/>
    </source>
</evidence>
<feature type="region of interest" description="Disordered" evidence="2">
    <location>
        <begin position="100"/>
        <end position="147"/>
    </location>
</feature>
<accession>G1XMU6</accession>
<protein>
    <recommendedName>
        <fullName evidence="3">C2H2-type domain-containing protein</fullName>
    </recommendedName>
</protein>
<evidence type="ECO:0000313" key="4">
    <source>
        <dbReference type="EMBL" id="EGX45543.1"/>
    </source>
</evidence>
<keyword evidence="5" id="KW-1185">Reference proteome</keyword>
<dbReference type="GO" id="GO:0008270">
    <property type="term" value="F:zinc ion binding"/>
    <property type="evidence" value="ECO:0007669"/>
    <property type="project" value="UniProtKB-KW"/>
</dbReference>
<dbReference type="EMBL" id="ADOT01000259">
    <property type="protein sequence ID" value="EGX45543.1"/>
    <property type="molecule type" value="Genomic_DNA"/>
</dbReference>
<comment type="caution">
    <text evidence="4">The sequence shown here is derived from an EMBL/GenBank/DDBJ whole genome shotgun (WGS) entry which is preliminary data.</text>
</comment>
<evidence type="ECO:0000313" key="5">
    <source>
        <dbReference type="Proteomes" id="UP000008784"/>
    </source>
</evidence>
<proteinExistence type="predicted"/>
<dbReference type="Proteomes" id="UP000008784">
    <property type="component" value="Unassembled WGS sequence"/>
</dbReference>
<feature type="domain" description="C2H2-type" evidence="3">
    <location>
        <begin position="150"/>
        <end position="180"/>
    </location>
</feature>
<keyword evidence="1" id="KW-0862">Zinc</keyword>
<dbReference type="GeneID" id="22896700"/>
<feature type="compositionally biased region" description="Basic and acidic residues" evidence="2">
    <location>
        <begin position="128"/>
        <end position="141"/>
    </location>
</feature>
<dbReference type="PROSITE" id="PS50157">
    <property type="entry name" value="ZINC_FINGER_C2H2_2"/>
    <property type="match status" value="1"/>
</dbReference>
<sequence>MNLETSLQGIEEQQENDTGLLSYGSFLCNASPNYSHEPSILQQSPFTEAEAVQVPLSSDWSRFGHPGNYADTASNAQNFPNGECFGPPLLNQPTLYQDYYSASSMSPDPDVDEYQPGIVSSCQGQPFKESDREYKHDRQRPDLGPNRQRIQCEYPNCGLYYADRSSLLKHRKNKHLSTSMYWAACKYPGCQSQLRGGTEQLAWSNLQTHQRQACKQGTHEPWILHIPKEFRREIRSIPRLQNESVAYSVEGYHKH</sequence>
<evidence type="ECO:0000256" key="1">
    <source>
        <dbReference type="PROSITE-ProRule" id="PRU00042"/>
    </source>
</evidence>
<keyword evidence="1" id="KW-0863">Zinc-finger</keyword>
<dbReference type="HOGENOM" id="CLU_1089786_0_0_1"/>
<dbReference type="PROSITE" id="PS00028">
    <property type="entry name" value="ZINC_FINGER_C2H2_1"/>
    <property type="match status" value="1"/>
</dbReference>
<keyword evidence="1" id="KW-0479">Metal-binding</keyword>
<gene>
    <name evidence="4" type="ORF">AOL_s00169g149</name>
</gene>
<reference evidence="4 5" key="1">
    <citation type="journal article" date="2011" name="PLoS Pathog.">
        <title>Genomic and proteomic analyses of the fungus Arthrobotrys oligospora provide insights into nematode-trap formation.</title>
        <authorList>
            <person name="Yang J."/>
            <person name="Wang L."/>
            <person name="Ji X."/>
            <person name="Feng Y."/>
            <person name="Li X."/>
            <person name="Zou C."/>
            <person name="Xu J."/>
            <person name="Ren Y."/>
            <person name="Mi Q."/>
            <person name="Wu J."/>
            <person name="Liu S."/>
            <person name="Liu Y."/>
            <person name="Huang X."/>
            <person name="Wang H."/>
            <person name="Niu X."/>
            <person name="Li J."/>
            <person name="Liang L."/>
            <person name="Luo Y."/>
            <person name="Ji K."/>
            <person name="Zhou W."/>
            <person name="Yu Z."/>
            <person name="Li G."/>
            <person name="Liu Y."/>
            <person name="Li L."/>
            <person name="Qiao M."/>
            <person name="Feng L."/>
            <person name="Zhang K.-Q."/>
        </authorList>
    </citation>
    <scope>NUCLEOTIDE SEQUENCE [LARGE SCALE GENOMIC DNA]</scope>
    <source>
        <strain evidence="5">ATCC 24927 / CBS 115.81 / DSM 1491</strain>
    </source>
</reference>
<dbReference type="AlphaFoldDB" id="G1XMU6"/>
<evidence type="ECO:0000259" key="3">
    <source>
        <dbReference type="PROSITE" id="PS50157"/>
    </source>
</evidence>
<name>G1XMU6_ARTOA</name>
<dbReference type="InParanoid" id="G1XMU6"/>